<dbReference type="Gene3D" id="3.30.565.10">
    <property type="entry name" value="Histidine kinase-like ATPase, C-terminal domain"/>
    <property type="match status" value="1"/>
</dbReference>
<accession>A0A2T4DJ13</accession>
<comment type="caution">
    <text evidence="3">The sequence shown here is derived from an EMBL/GenBank/DDBJ whole genome shotgun (WGS) entry which is preliminary data.</text>
</comment>
<evidence type="ECO:0000313" key="4">
    <source>
        <dbReference type="Proteomes" id="UP000240608"/>
    </source>
</evidence>
<keyword evidence="1" id="KW-1133">Transmembrane helix</keyword>
<keyword evidence="3" id="KW-0418">Kinase</keyword>
<dbReference type="Proteomes" id="UP000240608">
    <property type="component" value="Unassembled WGS sequence"/>
</dbReference>
<feature type="transmembrane region" description="Helical" evidence="1">
    <location>
        <begin position="118"/>
        <end position="141"/>
    </location>
</feature>
<feature type="transmembrane region" description="Helical" evidence="1">
    <location>
        <begin position="38"/>
        <end position="56"/>
    </location>
</feature>
<protein>
    <submittedName>
        <fullName evidence="3">Sensor histidine kinase</fullName>
    </submittedName>
</protein>
<dbReference type="PANTHER" id="PTHR34220">
    <property type="entry name" value="SENSOR HISTIDINE KINASE YPDA"/>
    <property type="match status" value="1"/>
</dbReference>
<organism evidence="3 4">
    <name type="scientific">Marivirga lumbricoides</name>
    <dbReference type="NCBI Taxonomy" id="1046115"/>
    <lineage>
        <taxon>Bacteria</taxon>
        <taxon>Pseudomonadati</taxon>
        <taxon>Bacteroidota</taxon>
        <taxon>Cytophagia</taxon>
        <taxon>Cytophagales</taxon>
        <taxon>Marivirgaceae</taxon>
        <taxon>Marivirga</taxon>
    </lineage>
</organism>
<feature type="transmembrane region" description="Helical" evidence="1">
    <location>
        <begin position="12"/>
        <end position="32"/>
    </location>
</feature>
<dbReference type="AlphaFoldDB" id="A0A2T4DJ13"/>
<keyword evidence="3" id="KW-0808">Transferase</keyword>
<dbReference type="EMBL" id="PYVU01000151">
    <property type="protein sequence ID" value="PTB93805.1"/>
    <property type="molecule type" value="Genomic_DNA"/>
</dbReference>
<evidence type="ECO:0000256" key="1">
    <source>
        <dbReference type="SAM" id="Phobius"/>
    </source>
</evidence>
<gene>
    <name evidence="3" type="ORF">C9994_12680</name>
</gene>
<dbReference type="PANTHER" id="PTHR34220:SF7">
    <property type="entry name" value="SENSOR HISTIDINE KINASE YPDA"/>
    <property type="match status" value="1"/>
</dbReference>
<dbReference type="InterPro" id="IPR036890">
    <property type="entry name" value="HATPase_C_sf"/>
</dbReference>
<dbReference type="Pfam" id="PF06580">
    <property type="entry name" value="His_kinase"/>
    <property type="match status" value="1"/>
</dbReference>
<dbReference type="InterPro" id="IPR050640">
    <property type="entry name" value="Bact_2-comp_sensor_kinase"/>
</dbReference>
<dbReference type="SUPFAM" id="SSF55874">
    <property type="entry name" value="ATPase domain of HSP90 chaperone/DNA topoisomerase II/histidine kinase"/>
    <property type="match status" value="1"/>
</dbReference>
<feature type="domain" description="Signal transduction histidine kinase internal region" evidence="2">
    <location>
        <begin position="154"/>
        <end position="231"/>
    </location>
</feature>
<feature type="transmembrane region" description="Helical" evidence="1">
    <location>
        <begin position="77"/>
        <end position="98"/>
    </location>
</feature>
<reference evidence="3 4" key="1">
    <citation type="submission" date="2018-03" db="EMBL/GenBank/DDBJ databases">
        <title>Cross-interface Injection: A General Nanoliter Liquid Handling Method Applied to Single Cells Genome Amplification Automated Nanoliter Liquid Handling Applied to Single Cell Multiple Displacement Amplification.</title>
        <authorList>
            <person name="Yun J."/>
            <person name="Xu P."/>
            <person name="Xu J."/>
            <person name="Dai X."/>
            <person name="Wang Y."/>
            <person name="Zheng X."/>
            <person name="Cao C."/>
            <person name="Yi Q."/>
            <person name="Zhu Y."/>
            <person name="Wang L."/>
            <person name="Dong Z."/>
            <person name="Huang Y."/>
            <person name="Huang L."/>
            <person name="Du W."/>
        </authorList>
    </citation>
    <scope>NUCLEOTIDE SEQUENCE [LARGE SCALE GENOMIC DNA]</scope>
    <source>
        <strain evidence="3 4">Z-D1-2</strain>
    </source>
</reference>
<keyword evidence="1" id="KW-0472">Membrane</keyword>
<name>A0A2T4DJ13_9BACT</name>
<dbReference type="GO" id="GO:0000155">
    <property type="term" value="F:phosphorelay sensor kinase activity"/>
    <property type="evidence" value="ECO:0007669"/>
    <property type="project" value="InterPro"/>
</dbReference>
<evidence type="ECO:0000259" key="2">
    <source>
        <dbReference type="Pfam" id="PF06580"/>
    </source>
</evidence>
<sequence length="341" mass="40089">MKNDLLKRESYIILMYWIIMFFVFFVQVIAQTNSVPEAGLFSLLLVVSIYPIATYLSRDLLLRAMRLKKISRFVLQFFLFSLLNGIILLAYLFLFHLLEQEGFFPKSEYFSITLEPFTIASIFFSSGVFINLCICGLRFLLEYIRSQKVILEYQLRTLQHQVTPHFMFNVLNHIHILMQEDVEKSSSLLLKYSEILRYQLYEGSKKIVRLEQDIQFIKDFISIEEFRWSGKLTTRCSWEVENGKMEIPALLFIVFVENAFKYATKSESEPGFITIHFKQQGNMLKLEVENSKHEAPLQSSDSAGLGLKNIRERLEILYHSKYSLDIVETENRYHINLQITA</sequence>
<dbReference type="InterPro" id="IPR010559">
    <property type="entry name" value="Sig_transdc_His_kin_internal"/>
</dbReference>
<proteinExistence type="predicted"/>
<evidence type="ECO:0000313" key="3">
    <source>
        <dbReference type="EMBL" id="PTB93805.1"/>
    </source>
</evidence>
<dbReference type="GO" id="GO:0016020">
    <property type="term" value="C:membrane"/>
    <property type="evidence" value="ECO:0007669"/>
    <property type="project" value="InterPro"/>
</dbReference>
<keyword evidence="1" id="KW-0812">Transmembrane</keyword>